<proteinExistence type="predicted"/>
<feature type="region of interest" description="Disordered" evidence="1">
    <location>
        <begin position="1"/>
        <end position="42"/>
    </location>
</feature>
<feature type="compositionally biased region" description="Polar residues" evidence="1">
    <location>
        <begin position="1"/>
        <end position="27"/>
    </location>
</feature>
<evidence type="ECO:0000313" key="2">
    <source>
        <dbReference type="EMBL" id="MEQ2177156.1"/>
    </source>
</evidence>
<protein>
    <submittedName>
        <fullName evidence="2">Uncharacterized protein</fullName>
    </submittedName>
</protein>
<name>A0ABV0P0D0_9TELE</name>
<accession>A0ABV0P0D0</accession>
<reference evidence="2 3" key="1">
    <citation type="submission" date="2021-06" db="EMBL/GenBank/DDBJ databases">
        <authorList>
            <person name="Palmer J.M."/>
        </authorList>
    </citation>
    <scope>NUCLEOTIDE SEQUENCE [LARGE SCALE GENOMIC DNA]</scope>
    <source>
        <strain evidence="2 3">GA_2019</strain>
        <tissue evidence="2">Muscle</tissue>
    </source>
</reference>
<evidence type="ECO:0000313" key="3">
    <source>
        <dbReference type="Proteomes" id="UP001476798"/>
    </source>
</evidence>
<gene>
    <name evidence="2" type="ORF">GOODEAATRI_000923</name>
</gene>
<organism evidence="2 3">
    <name type="scientific">Goodea atripinnis</name>
    <dbReference type="NCBI Taxonomy" id="208336"/>
    <lineage>
        <taxon>Eukaryota</taxon>
        <taxon>Metazoa</taxon>
        <taxon>Chordata</taxon>
        <taxon>Craniata</taxon>
        <taxon>Vertebrata</taxon>
        <taxon>Euteleostomi</taxon>
        <taxon>Actinopterygii</taxon>
        <taxon>Neopterygii</taxon>
        <taxon>Teleostei</taxon>
        <taxon>Neoteleostei</taxon>
        <taxon>Acanthomorphata</taxon>
        <taxon>Ovalentaria</taxon>
        <taxon>Atherinomorphae</taxon>
        <taxon>Cyprinodontiformes</taxon>
        <taxon>Goodeidae</taxon>
        <taxon>Goodea</taxon>
    </lineage>
</organism>
<comment type="caution">
    <text evidence="2">The sequence shown here is derived from an EMBL/GenBank/DDBJ whole genome shotgun (WGS) entry which is preliminary data.</text>
</comment>
<dbReference type="Proteomes" id="UP001476798">
    <property type="component" value="Unassembled WGS sequence"/>
</dbReference>
<dbReference type="EMBL" id="JAHRIO010059997">
    <property type="protein sequence ID" value="MEQ2177156.1"/>
    <property type="molecule type" value="Genomic_DNA"/>
</dbReference>
<evidence type="ECO:0000256" key="1">
    <source>
        <dbReference type="SAM" id="MobiDB-lite"/>
    </source>
</evidence>
<sequence>MASSCHGSVLSLNSWSRPSRDQTSSVVPTRGKHSTMKLRSRELNLSPPTCPALALGFQVPVPGAQDLVDFSPVYRCLHIYTVLVTHPQHNHIIPGLGFTPEFPSLGSERRKTKSSRPFEAARLLNAHCLAEGQTGN</sequence>
<keyword evidence="3" id="KW-1185">Reference proteome</keyword>